<dbReference type="Pfam" id="PF19576">
    <property type="entry name" value="Acyltransf_2"/>
    <property type="match status" value="1"/>
</dbReference>
<keyword evidence="2" id="KW-0444">Lipid biosynthesis</keyword>
<dbReference type="GO" id="GO:0043810">
    <property type="term" value="F:ornithine-acyl [acyl carrier protein] N-acyltransferase activity"/>
    <property type="evidence" value="ECO:0007669"/>
    <property type="project" value="UniProtKB-EC"/>
</dbReference>
<comment type="catalytic activity">
    <reaction evidence="10">
        <text>a (3R)-hydroxyacyl-[ACP] + L-ornithine = a lyso-ornithine lipid + holo-[ACP] + H(+)</text>
        <dbReference type="Rhea" id="RHEA:20633"/>
        <dbReference type="Rhea" id="RHEA-COMP:9685"/>
        <dbReference type="Rhea" id="RHEA-COMP:9945"/>
        <dbReference type="ChEBI" id="CHEBI:15378"/>
        <dbReference type="ChEBI" id="CHEBI:46911"/>
        <dbReference type="ChEBI" id="CHEBI:64479"/>
        <dbReference type="ChEBI" id="CHEBI:78827"/>
        <dbReference type="ChEBI" id="CHEBI:138482"/>
        <dbReference type="EC" id="2.3.2.30"/>
    </reaction>
    <physiologicalReaction direction="left-to-right" evidence="10">
        <dbReference type="Rhea" id="RHEA:20634"/>
    </physiologicalReaction>
</comment>
<dbReference type="CDD" id="cd07986">
    <property type="entry name" value="LPLAT_ACT14924-like"/>
    <property type="match status" value="1"/>
</dbReference>
<evidence type="ECO:0000313" key="13">
    <source>
        <dbReference type="Proteomes" id="UP000178449"/>
    </source>
</evidence>
<comment type="function">
    <text evidence="9">Catalyzes the first step in the biosynthesis of ornithine lipids, which are phosphorus-free membrane lipids. Catalyzes the 3-hydroxyacyl-acyl carrier protein-dependent acylation of ornithine to form lyso-ornithine lipid (LOL).</text>
</comment>
<dbReference type="SUPFAM" id="SSF69593">
    <property type="entry name" value="Glycerol-3-phosphate (1)-acyltransferase"/>
    <property type="match status" value="1"/>
</dbReference>
<evidence type="ECO:0000256" key="10">
    <source>
        <dbReference type="ARBA" id="ARBA00047785"/>
    </source>
</evidence>
<reference evidence="12 13" key="1">
    <citation type="journal article" date="2016" name="Nat. Commun.">
        <title>Thousands of microbial genomes shed light on interconnected biogeochemical processes in an aquifer system.</title>
        <authorList>
            <person name="Anantharaman K."/>
            <person name="Brown C.T."/>
            <person name="Hug L.A."/>
            <person name="Sharon I."/>
            <person name="Castelle C.J."/>
            <person name="Probst A.J."/>
            <person name="Thomas B.C."/>
            <person name="Singh A."/>
            <person name="Wilkins M.J."/>
            <person name="Karaoz U."/>
            <person name="Brodie E.L."/>
            <person name="Williams K.H."/>
            <person name="Hubbard S.S."/>
            <person name="Banfield J.F."/>
        </authorList>
    </citation>
    <scope>NUCLEOTIDE SEQUENCE [LARGE SCALE GENOMIC DNA]</scope>
</reference>
<evidence type="ECO:0000256" key="1">
    <source>
        <dbReference type="ARBA" id="ARBA00005189"/>
    </source>
</evidence>
<accession>A0A1F6G9A9</accession>
<sequence>MQDQVNSPFTIDGPPLLTSLLKKFTGLQQLEDRYHTMKRGQTLFYQSVLDELDIEFELSDEDRAKVPQDGPVMLLANHPFGAIDGLILAVLAKNLRPKSKILANQLLGRLAESNEVLIYVDVFAQKNSKRNNVKGMRAATDWLKEGNCLGVFPSGEVAAWAPKKASVMESEWNPHFAKMARRTGATVVPVYFAGRNSLAFQVASQIHPYLKLAMLPGEILKKQHLKIQLRLGKPIEPAKFSRYPQDTDLIAYLRQRTLLLSQRNQAEDLVTKARQRVEMTPIVESLPCSLLQDEIDALAPDRLLLDAGDYHVYCAKSAEIPHCLREIGRLRELSFRAVGEGTGKSLDLDLYDEYYLHLFLWHKASQEIAGAYRIGKSDQIFQRYRKKGFYSQSLFKFKSDFFREIGPALEMGRSFVSPNYQKSFAPLSLLWKGIAAFISQNPQYKTLFGPVSISKDFGALSKEMMIGFLEAQSQGSDLASLVKPRIPFKGKLVNRLGLNGEFAKMDLTQLNDAVEELEAGQRSVPILLKQYLKLGAKVLAFNLDPGFNDCLDGLILVDLLKTDPKNLEKYLGKTEAVAFLAIHQTSVPLPK</sequence>
<dbReference type="EMBL" id="MFNE01000035">
    <property type="protein sequence ID" value="OGG94700.1"/>
    <property type="molecule type" value="Genomic_DNA"/>
</dbReference>
<dbReference type="STRING" id="1817772.A2527_05730"/>
<keyword evidence="4" id="KW-0443">Lipid metabolism</keyword>
<feature type="domain" description="Phospholipid/glycerol acyltransferase" evidence="11">
    <location>
        <begin position="72"/>
        <end position="195"/>
    </location>
</feature>
<dbReference type="InterPro" id="IPR045746">
    <property type="entry name" value="ACT14924-like_Acyltransf_dom"/>
</dbReference>
<evidence type="ECO:0000256" key="4">
    <source>
        <dbReference type="ARBA" id="ARBA00023098"/>
    </source>
</evidence>
<evidence type="ECO:0000313" key="12">
    <source>
        <dbReference type="EMBL" id="OGG94700.1"/>
    </source>
</evidence>
<proteinExistence type="inferred from homology"/>
<dbReference type="InterPro" id="IPR052351">
    <property type="entry name" value="Ornithine_N-alpha-AT"/>
</dbReference>
<comment type="similarity">
    <text evidence="6">Belongs to the acetyltransferase family. OlsB subfamily.</text>
</comment>
<comment type="caution">
    <text evidence="12">The sequence shown here is derived from an EMBL/GenBank/DDBJ whole genome shotgun (WGS) entry which is preliminary data.</text>
</comment>
<dbReference type="SMART" id="SM00563">
    <property type="entry name" value="PlsC"/>
    <property type="match status" value="1"/>
</dbReference>
<dbReference type="InterPro" id="IPR002123">
    <property type="entry name" value="Plipid/glycerol_acylTrfase"/>
</dbReference>
<keyword evidence="3" id="KW-0808">Transferase</keyword>
<dbReference type="PANTHER" id="PTHR37323">
    <property type="entry name" value="GCN5-RELATED N-ACETYLTRANSFERASE"/>
    <property type="match status" value="1"/>
</dbReference>
<protein>
    <recommendedName>
        <fullName evidence="8">L-ornithine N(alpha)-acyltransferase</fullName>
        <ecNumber evidence="7">2.3.2.30</ecNumber>
    </recommendedName>
</protein>
<evidence type="ECO:0000256" key="5">
    <source>
        <dbReference type="ARBA" id="ARBA00023315"/>
    </source>
</evidence>
<dbReference type="InterPro" id="IPR016181">
    <property type="entry name" value="Acyl_CoA_acyltransferase"/>
</dbReference>
<dbReference type="PANTHER" id="PTHR37323:SF1">
    <property type="entry name" value="L-ORNITHINE N(ALPHA)-ACYLTRANSFERASE"/>
    <property type="match status" value="1"/>
</dbReference>
<evidence type="ECO:0000259" key="11">
    <source>
        <dbReference type="SMART" id="SM00563"/>
    </source>
</evidence>
<dbReference type="SUPFAM" id="SSF55729">
    <property type="entry name" value="Acyl-CoA N-acyltransferases (Nat)"/>
    <property type="match status" value="1"/>
</dbReference>
<name>A0A1F6G9A9_9PROT</name>
<dbReference type="GO" id="GO:0006629">
    <property type="term" value="P:lipid metabolic process"/>
    <property type="evidence" value="ECO:0007669"/>
    <property type="project" value="UniProtKB-KW"/>
</dbReference>
<dbReference type="AlphaFoldDB" id="A0A1F6G9A9"/>
<keyword evidence="5" id="KW-0012">Acyltransferase</keyword>
<evidence type="ECO:0000256" key="9">
    <source>
        <dbReference type="ARBA" id="ARBA00045724"/>
    </source>
</evidence>
<dbReference type="Gene3D" id="3.40.630.30">
    <property type="match status" value="1"/>
</dbReference>
<evidence type="ECO:0000256" key="6">
    <source>
        <dbReference type="ARBA" id="ARBA00038095"/>
    </source>
</evidence>
<evidence type="ECO:0000256" key="3">
    <source>
        <dbReference type="ARBA" id="ARBA00022679"/>
    </source>
</evidence>
<dbReference type="Proteomes" id="UP000178449">
    <property type="component" value="Unassembled WGS sequence"/>
</dbReference>
<evidence type="ECO:0000256" key="2">
    <source>
        <dbReference type="ARBA" id="ARBA00022516"/>
    </source>
</evidence>
<organism evidence="12 13">
    <name type="scientific">Candidatus Lambdaproteobacteria bacterium RIFOXYD2_FULL_50_16</name>
    <dbReference type="NCBI Taxonomy" id="1817772"/>
    <lineage>
        <taxon>Bacteria</taxon>
        <taxon>Pseudomonadati</taxon>
        <taxon>Pseudomonadota</taxon>
        <taxon>Candidatus Lambdaproteobacteria</taxon>
    </lineage>
</organism>
<comment type="pathway">
    <text evidence="1">Lipid metabolism.</text>
</comment>
<dbReference type="EC" id="2.3.2.30" evidence="7"/>
<gene>
    <name evidence="12" type="ORF">A2527_05730</name>
</gene>
<evidence type="ECO:0000256" key="8">
    <source>
        <dbReference type="ARBA" id="ARBA00039866"/>
    </source>
</evidence>
<dbReference type="Pfam" id="PF13444">
    <property type="entry name" value="Acetyltransf_5"/>
    <property type="match status" value="1"/>
</dbReference>
<evidence type="ECO:0000256" key="7">
    <source>
        <dbReference type="ARBA" id="ARBA00039058"/>
    </source>
</evidence>